<dbReference type="PATRIC" id="fig|67356.5.peg.612"/>
<dbReference type="OrthoDB" id="5145129at2"/>
<dbReference type="AlphaFoldDB" id="A0A0L8LXT8"/>
<dbReference type="Proteomes" id="UP000037251">
    <property type="component" value="Unassembled WGS sequence"/>
</dbReference>
<evidence type="ECO:0000313" key="2">
    <source>
        <dbReference type="EMBL" id="KOG42904.1"/>
    </source>
</evidence>
<feature type="domain" description="Cupin type-2" evidence="1">
    <location>
        <begin position="39"/>
        <end position="101"/>
    </location>
</feature>
<sequence>MNIINPSEDRTIKTASAVMYGLAAPSQGSEQVATWKVSVIDGGESPVHVIDKDQIWMPIAGSFEFTVDGETEQISAGQALVVPAGSVRQFRSTGQPLEALVAMQAGALVSIPGTEGANPIPWAV</sequence>
<proteinExistence type="predicted"/>
<protein>
    <submittedName>
        <fullName evidence="2">Cupin</fullName>
    </submittedName>
</protein>
<gene>
    <name evidence="2" type="ORF">ADK37_02830</name>
</gene>
<dbReference type="InterPro" id="IPR013096">
    <property type="entry name" value="Cupin_2"/>
</dbReference>
<dbReference type="InterPro" id="IPR014710">
    <property type="entry name" value="RmlC-like_jellyroll"/>
</dbReference>
<comment type="caution">
    <text evidence="2">The sequence shown here is derived from an EMBL/GenBank/DDBJ whole genome shotgun (WGS) entry which is preliminary data.</text>
</comment>
<accession>A0A0L8LXT8</accession>
<keyword evidence="3" id="KW-1185">Reference proteome</keyword>
<evidence type="ECO:0000259" key="1">
    <source>
        <dbReference type="Pfam" id="PF07883"/>
    </source>
</evidence>
<dbReference type="InterPro" id="IPR011051">
    <property type="entry name" value="RmlC_Cupin_sf"/>
</dbReference>
<dbReference type="RefSeq" id="WP_030039641.1">
    <property type="nucleotide sequence ID" value="NZ_KL575592.1"/>
</dbReference>
<dbReference type="Gene3D" id="2.60.120.10">
    <property type="entry name" value="Jelly Rolls"/>
    <property type="match status" value="1"/>
</dbReference>
<dbReference type="STRING" id="67356.AQJ84_03245"/>
<organism evidence="2 3">
    <name type="scientific">Streptomyces resistomycificus</name>
    <dbReference type="NCBI Taxonomy" id="67356"/>
    <lineage>
        <taxon>Bacteria</taxon>
        <taxon>Bacillati</taxon>
        <taxon>Actinomycetota</taxon>
        <taxon>Actinomycetes</taxon>
        <taxon>Kitasatosporales</taxon>
        <taxon>Streptomycetaceae</taxon>
        <taxon>Streptomyces</taxon>
        <taxon>Streptomyces aurantiacus group</taxon>
    </lineage>
</organism>
<reference evidence="3" key="1">
    <citation type="submission" date="2015-07" db="EMBL/GenBank/DDBJ databases">
        <authorList>
            <person name="Ju K.-S."/>
            <person name="Doroghazi J.R."/>
            <person name="Metcalf W.W."/>
        </authorList>
    </citation>
    <scope>NUCLEOTIDE SEQUENCE [LARGE SCALE GENOMIC DNA]</scope>
    <source>
        <strain evidence="3">NRRL 2290</strain>
    </source>
</reference>
<dbReference type="eggNOG" id="COG0662">
    <property type="taxonomic scope" value="Bacteria"/>
</dbReference>
<dbReference type="SUPFAM" id="SSF51182">
    <property type="entry name" value="RmlC-like cupins"/>
    <property type="match status" value="1"/>
</dbReference>
<name>A0A0L8LXT8_9ACTN</name>
<dbReference type="EMBL" id="LGUS01000013">
    <property type="protein sequence ID" value="KOG42904.1"/>
    <property type="molecule type" value="Genomic_DNA"/>
</dbReference>
<evidence type="ECO:0000313" key="3">
    <source>
        <dbReference type="Proteomes" id="UP000037251"/>
    </source>
</evidence>
<dbReference type="Pfam" id="PF07883">
    <property type="entry name" value="Cupin_2"/>
    <property type="match status" value="1"/>
</dbReference>